<dbReference type="CDD" id="cd02872">
    <property type="entry name" value="GH18_chitolectin_chitotriosidase"/>
    <property type="match status" value="1"/>
</dbReference>
<evidence type="ECO:0000256" key="13">
    <source>
        <dbReference type="SAM" id="MobiDB-lite"/>
    </source>
</evidence>
<dbReference type="SUPFAM" id="SSF51445">
    <property type="entry name" value="(Trans)glycosidases"/>
    <property type="match status" value="1"/>
</dbReference>
<dbReference type="InterPro" id="IPR036508">
    <property type="entry name" value="Chitin-bd_dom_sf"/>
</dbReference>
<evidence type="ECO:0000313" key="17">
    <source>
        <dbReference type="Proteomes" id="UP001153712"/>
    </source>
</evidence>
<evidence type="ECO:0000256" key="5">
    <source>
        <dbReference type="ARBA" id="ARBA00022729"/>
    </source>
</evidence>
<dbReference type="SUPFAM" id="SSF57625">
    <property type="entry name" value="Invertebrate chitin-binding proteins"/>
    <property type="match status" value="1"/>
</dbReference>
<keyword evidence="7" id="KW-0146">Chitin degradation</keyword>
<comment type="catalytic activity">
    <reaction evidence="1">
        <text>Random endo-hydrolysis of N-acetyl-beta-D-glucosaminide (1-&gt;4)-beta-linkages in chitin and chitodextrins.</text>
        <dbReference type="EC" id="3.2.1.14"/>
    </reaction>
</comment>
<dbReference type="Proteomes" id="UP001153712">
    <property type="component" value="Chromosome 5"/>
</dbReference>
<dbReference type="PROSITE" id="PS51910">
    <property type="entry name" value="GH18_2"/>
    <property type="match status" value="1"/>
</dbReference>
<keyword evidence="4" id="KW-0147">Chitin-binding</keyword>
<dbReference type="GO" id="GO:0000272">
    <property type="term" value="P:polysaccharide catabolic process"/>
    <property type="evidence" value="ECO:0007669"/>
    <property type="project" value="UniProtKB-KW"/>
</dbReference>
<evidence type="ECO:0000256" key="8">
    <source>
        <dbReference type="ARBA" id="ARBA00023157"/>
    </source>
</evidence>
<proteinExistence type="inferred from homology"/>
<dbReference type="Pfam" id="PF00704">
    <property type="entry name" value="Glyco_hydro_18"/>
    <property type="match status" value="1"/>
</dbReference>
<dbReference type="FunFam" id="3.10.50.10:FF:000004">
    <property type="entry name" value="Chitinase 5"/>
    <property type="match status" value="1"/>
</dbReference>
<comment type="similarity">
    <text evidence="2">Belongs to the glycosyl hydrolase 18 family. Chitinase class II subfamily.</text>
</comment>
<organism evidence="16 17">
    <name type="scientific">Phyllotreta striolata</name>
    <name type="common">Striped flea beetle</name>
    <name type="synonym">Crioceris striolata</name>
    <dbReference type="NCBI Taxonomy" id="444603"/>
    <lineage>
        <taxon>Eukaryota</taxon>
        <taxon>Metazoa</taxon>
        <taxon>Ecdysozoa</taxon>
        <taxon>Arthropoda</taxon>
        <taxon>Hexapoda</taxon>
        <taxon>Insecta</taxon>
        <taxon>Pterygota</taxon>
        <taxon>Neoptera</taxon>
        <taxon>Endopterygota</taxon>
        <taxon>Coleoptera</taxon>
        <taxon>Polyphaga</taxon>
        <taxon>Cucujiformia</taxon>
        <taxon>Chrysomeloidea</taxon>
        <taxon>Chrysomelidae</taxon>
        <taxon>Galerucinae</taxon>
        <taxon>Alticini</taxon>
        <taxon>Phyllotreta</taxon>
    </lineage>
</organism>
<dbReference type="AlphaFoldDB" id="A0A9N9TWG9"/>
<dbReference type="EC" id="3.2.1.14" evidence="3"/>
<evidence type="ECO:0000256" key="3">
    <source>
        <dbReference type="ARBA" id="ARBA00012729"/>
    </source>
</evidence>
<dbReference type="GO" id="GO:0006032">
    <property type="term" value="P:chitin catabolic process"/>
    <property type="evidence" value="ECO:0007669"/>
    <property type="project" value="UniProtKB-KW"/>
</dbReference>
<evidence type="ECO:0000256" key="2">
    <source>
        <dbReference type="ARBA" id="ARBA00009121"/>
    </source>
</evidence>
<evidence type="ECO:0000256" key="11">
    <source>
        <dbReference type="ARBA" id="ARBA00023326"/>
    </source>
</evidence>
<evidence type="ECO:0000256" key="4">
    <source>
        <dbReference type="ARBA" id="ARBA00022669"/>
    </source>
</evidence>
<name>A0A9N9TWG9_PHYSR</name>
<evidence type="ECO:0000256" key="7">
    <source>
        <dbReference type="ARBA" id="ARBA00023024"/>
    </source>
</evidence>
<dbReference type="InterPro" id="IPR001579">
    <property type="entry name" value="Glyco_hydro_18_chit_AS"/>
</dbReference>
<evidence type="ECO:0000256" key="6">
    <source>
        <dbReference type="ARBA" id="ARBA00022801"/>
    </source>
</evidence>
<keyword evidence="17" id="KW-1185">Reference proteome</keyword>
<sequence length="503" mass="54979">MRRYRHVIQFRDCTSKSAENKSSKMIGKVLAAFLLAFVLSESYSSAASTSHVVCYHGNWYSYKNGNGKYTPENIDPNLCTHIIYSFLGLKADGTIYHIEDWLDLEGGNLEKFVALRNKNKNLKVLVALGGWNHSKNFGAVAASPAARARFLKTSLELIERFGLDGLDFDWEYPTKRDGSSPADYQNFITLLKEFKEEFEKRGLLLTIAVSASPSSVNSSYDVPKVSKYVDLINVMAYDLNGAWNKVTGHNAPLYASSKETGAQRELNVDAAISNWLAQGAAPEKLVLGIPTYGRAFRLASTSDVSLGAPASGPGDQGKYTGESGFLGYNEIVELRQEGGWTYVWDDEQKVPHMYKGLQWVGFDDVEAVTTKVKYAQEKNLGGVMVWALETDDHHGLSGIKNPLLTAISKQLDRKVPAGDDPTTVTPSGAGGESSKPPTVTPSAPSSGVCTSTGSVRDPKDCSKFYICSSDNGRFVATALSCPGGLYFDTKYQACNYKEQVLDC</sequence>
<dbReference type="SUPFAM" id="SSF54556">
    <property type="entry name" value="Chitinase insertion domain"/>
    <property type="match status" value="1"/>
</dbReference>
<dbReference type="GO" id="GO:0008061">
    <property type="term" value="F:chitin binding"/>
    <property type="evidence" value="ECO:0007669"/>
    <property type="project" value="UniProtKB-KW"/>
</dbReference>
<dbReference type="InterPro" id="IPR001223">
    <property type="entry name" value="Glyco_hydro18_cat"/>
</dbReference>
<dbReference type="PROSITE" id="PS50940">
    <property type="entry name" value="CHIT_BIND_II"/>
    <property type="match status" value="1"/>
</dbReference>
<keyword evidence="6 12" id="KW-0378">Hydrolase</keyword>
<protein>
    <recommendedName>
        <fullName evidence="3">chitinase</fullName>
        <ecNumber evidence="3">3.2.1.14</ecNumber>
    </recommendedName>
</protein>
<dbReference type="InterPro" id="IPR011583">
    <property type="entry name" value="Chitinase_II/V-like_cat"/>
</dbReference>
<evidence type="ECO:0000256" key="9">
    <source>
        <dbReference type="ARBA" id="ARBA00023277"/>
    </source>
</evidence>
<evidence type="ECO:0000256" key="10">
    <source>
        <dbReference type="ARBA" id="ARBA00023295"/>
    </source>
</evidence>
<dbReference type="OrthoDB" id="73875at2759"/>
<evidence type="ECO:0000256" key="1">
    <source>
        <dbReference type="ARBA" id="ARBA00000822"/>
    </source>
</evidence>
<keyword evidence="8" id="KW-1015">Disulfide bond</keyword>
<dbReference type="PANTHER" id="PTHR11177">
    <property type="entry name" value="CHITINASE"/>
    <property type="match status" value="1"/>
</dbReference>
<dbReference type="PROSITE" id="PS01095">
    <property type="entry name" value="GH18_1"/>
    <property type="match status" value="1"/>
</dbReference>
<dbReference type="GO" id="GO:0005576">
    <property type="term" value="C:extracellular region"/>
    <property type="evidence" value="ECO:0007669"/>
    <property type="project" value="InterPro"/>
</dbReference>
<evidence type="ECO:0000259" key="14">
    <source>
        <dbReference type="PROSITE" id="PS50940"/>
    </source>
</evidence>
<evidence type="ECO:0000313" key="16">
    <source>
        <dbReference type="EMBL" id="CAG9861937.1"/>
    </source>
</evidence>
<evidence type="ECO:0000259" key="15">
    <source>
        <dbReference type="PROSITE" id="PS51910"/>
    </source>
</evidence>
<evidence type="ECO:0000256" key="12">
    <source>
        <dbReference type="RuleBase" id="RU000489"/>
    </source>
</evidence>
<dbReference type="SMART" id="SM00636">
    <property type="entry name" value="Glyco_18"/>
    <property type="match status" value="1"/>
</dbReference>
<dbReference type="InterPro" id="IPR017853">
    <property type="entry name" value="GH"/>
</dbReference>
<dbReference type="InterPro" id="IPR002557">
    <property type="entry name" value="Chitin-bd_dom"/>
</dbReference>
<keyword evidence="5" id="KW-0732">Signal</keyword>
<keyword evidence="11" id="KW-0624">Polysaccharide degradation</keyword>
<dbReference type="GO" id="GO:0008843">
    <property type="term" value="F:endochitinase activity"/>
    <property type="evidence" value="ECO:0007669"/>
    <property type="project" value="UniProtKB-EC"/>
</dbReference>
<feature type="compositionally biased region" description="Polar residues" evidence="13">
    <location>
        <begin position="435"/>
        <end position="454"/>
    </location>
</feature>
<keyword evidence="9" id="KW-0119">Carbohydrate metabolism</keyword>
<dbReference type="PANTHER" id="PTHR11177:SF360">
    <property type="entry name" value="CHITINASE 4-RELATED"/>
    <property type="match status" value="1"/>
</dbReference>
<dbReference type="Gene3D" id="3.10.50.10">
    <property type="match status" value="1"/>
</dbReference>
<dbReference type="Pfam" id="PF01607">
    <property type="entry name" value="CBM_14"/>
    <property type="match status" value="1"/>
</dbReference>
<dbReference type="Gene3D" id="2.170.140.10">
    <property type="entry name" value="Chitin binding domain"/>
    <property type="match status" value="1"/>
</dbReference>
<feature type="domain" description="GH18" evidence="15">
    <location>
        <begin position="50"/>
        <end position="414"/>
    </location>
</feature>
<dbReference type="EMBL" id="OU900098">
    <property type="protein sequence ID" value="CAG9861937.1"/>
    <property type="molecule type" value="Genomic_DNA"/>
</dbReference>
<dbReference type="SMART" id="SM00494">
    <property type="entry name" value="ChtBD2"/>
    <property type="match status" value="1"/>
</dbReference>
<dbReference type="Gene3D" id="3.20.20.80">
    <property type="entry name" value="Glycosidases"/>
    <property type="match status" value="1"/>
</dbReference>
<feature type="region of interest" description="Disordered" evidence="13">
    <location>
        <begin position="412"/>
        <end position="456"/>
    </location>
</feature>
<keyword evidence="10 12" id="KW-0326">Glycosidase</keyword>
<reference evidence="16" key="1">
    <citation type="submission" date="2022-01" db="EMBL/GenBank/DDBJ databases">
        <authorList>
            <person name="King R."/>
        </authorList>
    </citation>
    <scope>NUCLEOTIDE SEQUENCE</scope>
</reference>
<feature type="domain" description="Chitin-binding type-2" evidence="14">
    <location>
        <begin position="446"/>
        <end position="503"/>
    </location>
</feature>
<dbReference type="InterPro" id="IPR029070">
    <property type="entry name" value="Chitinase_insertion_sf"/>
</dbReference>
<accession>A0A9N9TWG9</accession>
<dbReference type="InterPro" id="IPR050314">
    <property type="entry name" value="Glycosyl_Hydrlase_18"/>
</dbReference>
<gene>
    <name evidence="16" type="ORF">PHYEVI_LOCUS8260</name>
</gene>